<feature type="domain" description="AMP-binding enzyme C-terminal" evidence="24">
    <location>
        <begin position="543"/>
        <end position="618"/>
    </location>
</feature>
<name>A0A2B4SCP1_STYPI</name>
<dbReference type="EMBL" id="LSMT01000131">
    <property type="protein sequence ID" value="PFX26215.1"/>
    <property type="molecule type" value="Genomic_DNA"/>
</dbReference>
<evidence type="ECO:0000256" key="1">
    <source>
        <dbReference type="ARBA" id="ARBA00004651"/>
    </source>
</evidence>
<keyword evidence="5" id="KW-0436">Ligase</keyword>
<keyword evidence="7" id="KW-0547">Nucleotide-binding</keyword>
<keyword evidence="3" id="KW-0813">Transport</keyword>
<dbReference type="GO" id="GO:0005324">
    <property type="term" value="F:long-chain fatty acid transmembrane transporter activity"/>
    <property type="evidence" value="ECO:0007669"/>
    <property type="project" value="TreeGrafter"/>
</dbReference>
<evidence type="ECO:0000256" key="19">
    <source>
        <dbReference type="ARBA" id="ARBA00060276"/>
    </source>
</evidence>
<evidence type="ECO:0000256" key="20">
    <source>
        <dbReference type="ARBA" id="ARBA00068795"/>
    </source>
</evidence>
<evidence type="ECO:0000256" key="11">
    <source>
        <dbReference type="ARBA" id="ARBA00023055"/>
    </source>
</evidence>
<evidence type="ECO:0000256" key="2">
    <source>
        <dbReference type="ARBA" id="ARBA00006432"/>
    </source>
</evidence>
<comment type="caution">
    <text evidence="25">The sequence shown here is derived from an EMBL/GenBank/DDBJ whole genome shotgun (WGS) entry which is preliminary data.</text>
</comment>
<keyword evidence="9" id="KW-0067">ATP-binding</keyword>
<evidence type="ECO:0000256" key="8">
    <source>
        <dbReference type="ARBA" id="ARBA00022832"/>
    </source>
</evidence>
<comment type="similarity">
    <text evidence="2">Belongs to the ATP-dependent AMP-binding enzyme family.</text>
</comment>
<keyword evidence="8" id="KW-0276">Fatty acid metabolism</keyword>
<comment type="catalytic activity">
    <reaction evidence="18">
        <text>tetracosanoate + ATP + CoA = tetracosanoyl-CoA + AMP + diphosphate</text>
        <dbReference type="Rhea" id="RHEA:33639"/>
        <dbReference type="ChEBI" id="CHEBI:30616"/>
        <dbReference type="ChEBI" id="CHEBI:31014"/>
        <dbReference type="ChEBI" id="CHEBI:33019"/>
        <dbReference type="ChEBI" id="CHEBI:57287"/>
        <dbReference type="ChEBI" id="CHEBI:65052"/>
        <dbReference type="ChEBI" id="CHEBI:456215"/>
    </reaction>
    <physiologicalReaction direction="left-to-right" evidence="18">
        <dbReference type="Rhea" id="RHEA:33640"/>
    </physiologicalReaction>
</comment>
<dbReference type="Gene3D" id="3.30.300.30">
    <property type="match status" value="1"/>
</dbReference>
<proteinExistence type="inferred from homology"/>
<dbReference type="STRING" id="50429.A0A2B4SCP1"/>
<dbReference type="PANTHER" id="PTHR43107:SF15">
    <property type="entry name" value="FATTY ACID TRANSPORT PROTEIN 3, ISOFORM A"/>
    <property type="match status" value="1"/>
</dbReference>
<dbReference type="InterPro" id="IPR045851">
    <property type="entry name" value="AMP-bd_C_sf"/>
</dbReference>
<comment type="subcellular location">
    <subcellularLocation>
        <location evidence="1">Cell membrane</location>
        <topology evidence="1">Multi-pass membrane protein</topology>
    </subcellularLocation>
    <subcellularLocation>
        <location evidence="17">Peroxisome membrane</location>
    </subcellularLocation>
</comment>
<dbReference type="GO" id="GO:0005778">
    <property type="term" value="C:peroxisomal membrane"/>
    <property type="evidence" value="ECO:0007669"/>
    <property type="project" value="UniProtKB-SubCell"/>
</dbReference>
<dbReference type="OrthoDB" id="6160741at2759"/>
<comment type="catalytic activity">
    <reaction evidence="15">
        <text>a very long-chain fatty acid + ATP + CoA = a very long-chain fatty acyl-CoA + AMP + diphosphate</text>
        <dbReference type="Rhea" id="RHEA:54536"/>
        <dbReference type="ChEBI" id="CHEBI:30616"/>
        <dbReference type="ChEBI" id="CHEBI:33019"/>
        <dbReference type="ChEBI" id="CHEBI:57287"/>
        <dbReference type="ChEBI" id="CHEBI:58950"/>
        <dbReference type="ChEBI" id="CHEBI:138261"/>
        <dbReference type="ChEBI" id="CHEBI:456215"/>
    </reaction>
    <physiologicalReaction direction="left-to-right" evidence="15">
        <dbReference type="Rhea" id="RHEA:54537"/>
    </physiologicalReaction>
</comment>
<dbReference type="InterPro" id="IPR042099">
    <property type="entry name" value="ANL_N_sf"/>
</dbReference>
<dbReference type="AlphaFoldDB" id="A0A2B4SCP1"/>
<dbReference type="GO" id="GO:0004467">
    <property type="term" value="F:long-chain fatty acid-CoA ligase activity"/>
    <property type="evidence" value="ECO:0007669"/>
    <property type="project" value="UniProtKB-EC"/>
</dbReference>
<evidence type="ECO:0000256" key="13">
    <source>
        <dbReference type="ARBA" id="ARBA00023140"/>
    </source>
</evidence>
<evidence type="ECO:0000256" key="7">
    <source>
        <dbReference type="ARBA" id="ARBA00022741"/>
    </source>
</evidence>
<dbReference type="SMART" id="SM01265">
    <property type="entry name" value="Mab-21"/>
    <property type="match status" value="1"/>
</dbReference>
<comment type="function">
    <text evidence="19">Acyl-CoA synthetase required for both the import of long chain fatty acids (LCFAs) (C14-C18) and the activation very long chain fatty acids (VLCFAs) (C20-C26) by esterification of the fatty acids into metabolically active CoA-thioesters for subsequent degradation or incorporation into phospholipids. The transport and fatty acyl-CoA synthetase activities are genetically separable and are thus independent activities. Esterifies VLCFAs in the peroxisome matrix. The VLCFAs are actively transported into peroxisomes by a PXA1-PXA2 heterodimeric transporter in the peroxisomal membrane.</text>
</comment>
<dbReference type="PROSITE" id="PS00455">
    <property type="entry name" value="AMP_BINDING"/>
    <property type="match status" value="1"/>
</dbReference>
<dbReference type="Pfam" id="PF13193">
    <property type="entry name" value="AMP-binding_C"/>
    <property type="match status" value="1"/>
</dbReference>
<dbReference type="EC" id="6.2.1.3" evidence="14"/>
<dbReference type="GO" id="GO:0005886">
    <property type="term" value="C:plasma membrane"/>
    <property type="evidence" value="ECO:0007669"/>
    <property type="project" value="UniProtKB-SubCell"/>
</dbReference>
<dbReference type="InterPro" id="IPR025110">
    <property type="entry name" value="AMP-bd_C"/>
</dbReference>
<dbReference type="PANTHER" id="PTHR43107">
    <property type="entry name" value="LONG-CHAIN FATTY ACID TRANSPORT PROTEIN"/>
    <property type="match status" value="1"/>
</dbReference>
<evidence type="ECO:0000256" key="15">
    <source>
        <dbReference type="ARBA" id="ARBA00036527"/>
    </source>
</evidence>
<keyword evidence="6 22" id="KW-0812">Transmembrane</keyword>
<sequence length="1171" mass="132622">MQGRTDCLKKLSFPTRVVRHIKSRKMYYVWAAIVASFATIVVYFRLPFIVFPVLLFVAFLASGGKDFPRVFFRTILRDIKGFSRFANLLITTRLHVKNKHTISDIFQETVSKHPQKAAIVFEKRTWTFKEVDEYSNRIANFFKSQGYQKGDVVALYLENCPEFICIWLGLSKLGVVTALINTNLRSDSLFHCISVASVRAVIFGTDLSGPMKEIRTKIPEVVELYSLGVKSTFMASVVHLNQKIEASSPVMSAVNHPKCFADVLLYIYTSGTTGLPKAAVVTTARYFRNAFGVICALKVRNDDVVYCPMPLYHSAAGIVGVGMCFIAGCTLSLRRKFSASNFWDDCVETKATVIQYIGELCRYLLSQPHRPSENKHSVRLAIGNGLRPQIWKEFQERFSIKEIGEFYGSTEGTASVINIDSTPGACGFMSEILPSVYPVVIFKVDPDTGELVRGPDGLAVRTKPGEVGQIVGKSLRGDPSLRFDGYLNSLETKKKIAHDVFRKGDAAFLSGDLVFRDEFGYIYFHDRTGDTFRWRGENVSTAEVESVMSKVLGLRDVVVYGVLVPGTEGRAGMAAIVDPEYKVDLAELAASLKKLLPSYACPMFLRIVHSVDLTGTFKLQKSKLRNEGFDIGVIEDQLFYYDSKEKTYLALDEVKYEQIIRGEIRIAETMDHMHRAAQQIVKQVVDNIGRIKPHLDVKEVISMGSFAEGTKICSPNEFDFMACFDFLSRNENVRIEGTEGCQPGYMVAFLNSGFDKAMANITRLLYKDICCIHHEGLRAEFVETLKEVVKAMLMKKVVTPHGIMVIKGSDYLALKLEWHKFKENYEGPEIYNGLCDRDLILATSYSLDIGVDIMPAVSVEDLTPLSDIHGFPSHVFGMTGNVKFHLVCKVSGQSPHAPYLHISHATTEVFLVRHLHPIHKKCYRVLKYLLTHNTYFNRPIKDISLSSYVFKTAVLFHEYEKLCSGTPDIVTCCIEIIRYVRVKLREGVFPPFLMRTTNVWGQCYKIPVSDAWRPSGLDREICSFDWCFVLWFQLWRQFLGKALTIFQKIKLKLQTEEPETSDSSTLLNDASLTSLNSMSQTRDLVEYVPNRYDSFLAEFEVLREDAFVITTKYSKDAKDTQTFSFISRCPSEKVWELVLPKFPEYLSRIESVCSREMSIPKEEFEEVVEVG</sequence>
<feature type="domain" description="AMP-dependent synthetase/ligase" evidence="23">
    <location>
        <begin position="106"/>
        <end position="471"/>
    </location>
</feature>
<evidence type="ECO:0000256" key="6">
    <source>
        <dbReference type="ARBA" id="ARBA00022692"/>
    </source>
</evidence>
<dbReference type="Gene3D" id="1.10.1410.40">
    <property type="match status" value="1"/>
</dbReference>
<keyword evidence="10 22" id="KW-1133">Transmembrane helix</keyword>
<evidence type="ECO:0000259" key="23">
    <source>
        <dbReference type="Pfam" id="PF00501"/>
    </source>
</evidence>
<evidence type="ECO:0000313" key="25">
    <source>
        <dbReference type="EMBL" id="PFX26215.1"/>
    </source>
</evidence>
<keyword evidence="4" id="KW-1003">Cell membrane</keyword>
<dbReference type="Gene3D" id="3.40.50.12780">
    <property type="entry name" value="N-terminal domain of ligase-like"/>
    <property type="match status" value="1"/>
</dbReference>
<evidence type="ECO:0000313" key="26">
    <source>
        <dbReference type="Proteomes" id="UP000225706"/>
    </source>
</evidence>
<keyword evidence="26" id="KW-1185">Reference proteome</keyword>
<evidence type="ECO:0000256" key="22">
    <source>
        <dbReference type="SAM" id="Phobius"/>
    </source>
</evidence>
<dbReference type="Gene3D" id="3.30.460.90">
    <property type="match status" value="1"/>
</dbReference>
<protein>
    <recommendedName>
        <fullName evidence="20">Very long-chain fatty acid transport protein</fullName>
        <ecNumber evidence="14">6.2.1.3</ecNumber>
    </recommendedName>
    <alternativeName>
        <fullName evidence="16">Long-chain-fatty-acid--CoA ligase</fullName>
    </alternativeName>
    <alternativeName>
        <fullName evidence="21">Very-long-chain acyl-CoA synthetase</fullName>
    </alternativeName>
</protein>
<evidence type="ECO:0000256" key="14">
    <source>
        <dbReference type="ARBA" id="ARBA00026121"/>
    </source>
</evidence>
<dbReference type="GO" id="GO:0005524">
    <property type="term" value="F:ATP binding"/>
    <property type="evidence" value="ECO:0007669"/>
    <property type="project" value="UniProtKB-KW"/>
</dbReference>
<reference evidence="26" key="1">
    <citation type="journal article" date="2017" name="bioRxiv">
        <title>Comparative analysis of the genomes of Stylophora pistillata and Acropora digitifera provides evidence for extensive differences between species of corals.</title>
        <authorList>
            <person name="Voolstra C.R."/>
            <person name="Li Y."/>
            <person name="Liew Y.J."/>
            <person name="Baumgarten S."/>
            <person name="Zoccola D."/>
            <person name="Flot J.-F."/>
            <person name="Tambutte S."/>
            <person name="Allemand D."/>
            <person name="Aranda M."/>
        </authorList>
    </citation>
    <scope>NUCLEOTIDE SEQUENCE [LARGE SCALE GENOMIC DNA]</scope>
</reference>
<keyword evidence="11" id="KW-0445">Lipid transport</keyword>
<evidence type="ECO:0000256" key="9">
    <source>
        <dbReference type="ARBA" id="ARBA00022840"/>
    </source>
</evidence>
<evidence type="ECO:0000256" key="16">
    <source>
        <dbReference type="ARBA" id="ARBA00041297"/>
    </source>
</evidence>
<dbReference type="FunFam" id="3.30.300.30:FF:000002">
    <property type="entry name" value="Long-chain fatty acid transport protein 1"/>
    <property type="match status" value="1"/>
</dbReference>
<dbReference type="SUPFAM" id="SSF56801">
    <property type="entry name" value="Acetyl-CoA synthetase-like"/>
    <property type="match status" value="1"/>
</dbReference>
<dbReference type="FunFam" id="3.40.50.12780:FF:000019">
    <property type="entry name" value="Long-chain fatty acid transporter"/>
    <property type="match status" value="1"/>
</dbReference>
<evidence type="ECO:0000256" key="12">
    <source>
        <dbReference type="ARBA" id="ARBA00023136"/>
    </source>
</evidence>
<accession>A0A2B4SCP1</accession>
<dbReference type="GO" id="GO:0044539">
    <property type="term" value="P:long-chain fatty acid import into cell"/>
    <property type="evidence" value="ECO:0007669"/>
    <property type="project" value="TreeGrafter"/>
</dbReference>
<dbReference type="InterPro" id="IPR000873">
    <property type="entry name" value="AMP-dep_synth/lig_dom"/>
</dbReference>
<dbReference type="InterPro" id="IPR024810">
    <property type="entry name" value="MAB21L/cGLR"/>
</dbReference>
<evidence type="ECO:0000256" key="3">
    <source>
        <dbReference type="ARBA" id="ARBA00022448"/>
    </source>
</evidence>
<evidence type="ECO:0000256" key="5">
    <source>
        <dbReference type="ARBA" id="ARBA00022598"/>
    </source>
</evidence>
<evidence type="ECO:0000256" key="4">
    <source>
        <dbReference type="ARBA" id="ARBA00022475"/>
    </source>
</evidence>
<evidence type="ECO:0000256" key="21">
    <source>
        <dbReference type="ARBA" id="ARBA00078285"/>
    </source>
</evidence>
<feature type="transmembrane region" description="Helical" evidence="22">
    <location>
        <begin position="26"/>
        <end position="43"/>
    </location>
</feature>
<organism evidence="25 26">
    <name type="scientific">Stylophora pistillata</name>
    <name type="common">Smooth cauliflower coral</name>
    <dbReference type="NCBI Taxonomy" id="50429"/>
    <lineage>
        <taxon>Eukaryota</taxon>
        <taxon>Metazoa</taxon>
        <taxon>Cnidaria</taxon>
        <taxon>Anthozoa</taxon>
        <taxon>Hexacorallia</taxon>
        <taxon>Scleractinia</taxon>
        <taxon>Astrocoeniina</taxon>
        <taxon>Pocilloporidae</taxon>
        <taxon>Stylophora</taxon>
    </lineage>
</organism>
<dbReference type="Pfam" id="PF00501">
    <property type="entry name" value="AMP-binding"/>
    <property type="match status" value="1"/>
</dbReference>
<gene>
    <name evidence="25" type="primary">SLC27A4</name>
    <name evidence="25" type="ORF">AWC38_SpisGene9113</name>
</gene>
<evidence type="ECO:0000256" key="18">
    <source>
        <dbReference type="ARBA" id="ARBA00048666"/>
    </source>
</evidence>
<evidence type="ECO:0000256" key="17">
    <source>
        <dbReference type="ARBA" id="ARBA00046271"/>
    </source>
</evidence>
<dbReference type="Proteomes" id="UP000225706">
    <property type="component" value="Unassembled WGS sequence"/>
</dbReference>
<dbReference type="NCBIfam" id="NF006134">
    <property type="entry name" value="PRK08279.1"/>
    <property type="match status" value="1"/>
</dbReference>
<keyword evidence="8" id="KW-0443">Lipid metabolism</keyword>
<evidence type="ECO:0000256" key="10">
    <source>
        <dbReference type="ARBA" id="ARBA00022989"/>
    </source>
</evidence>
<dbReference type="GO" id="GO:0005789">
    <property type="term" value="C:endoplasmic reticulum membrane"/>
    <property type="evidence" value="ECO:0007669"/>
    <property type="project" value="TreeGrafter"/>
</dbReference>
<dbReference type="InterPro" id="IPR020845">
    <property type="entry name" value="AMP-binding_CS"/>
</dbReference>
<keyword evidence="13" id="KW-0576">Peroxisome</keyword>
<evidence type="ECO:0000259" key="24">
    <source>
        <dbReference type="Pfam" id="PF13193"/>
    </source>
</evidence>
<keyword evidence="12 22" id="KW-0472">Membrane</keyword>